<evidence type="ECO:0000313" key="2">
    <source>
        <dbReference type="Proteomes" id="UP000265520"/>
    </source>
</evidence>
<name>A0A392UBD0_9FABA</name>
<evidence type="ECO:0000313" key="1">
    <source>
        <dbReference type="EMBL" id="MCI70839.1"/>
    </source>
</evidence>
<reference evidence="1 2" key="1">
    <citation type="journal article" date="2018" name="Front. Plant Sci.">
        <title>Red Clover (Trifolium pratense) and Zigzag Clover (T. medium) - A Picture of Genomic Similarities and Differences.</title>
        <authorList>
            <person name="Dluhosova J."/>
            <person name="Istvanek J."/>
            <person name="Nedelnik J."/>
            <person name="Repkova J."/>
        </authorList>
    </citation>
    <scope>NUCLEOTIDE SEQUENCE [LARGE SCALE GENOMIC DNA]</scope>
    <source>
        <strain evidence="2">cv. 10/8</strain>
        <tissue evidence="1">Leaf</tissue>
    </source>
</reference>
<proteinExistence type="predicted"/>
<dbReference type="Proteomes" id="UP000265520">
    <property type="component" value="Unassembled WGS sequence"/>
</dbReference>
<dbReference type="EMBL" id="LXQA010783886">
    <property type="protein sequence ID" value="MCI70839.1"/>
    <property type="molecule type" value="Genomic_DNA"/>
</dbReference>
<comment type="caution">
    <text evidence="1">The sequence shown here is derived from an EMBL/GenBank/DDBJ whole genome shotgun (WGS) entry which is preliminary data.</text>
</comment>
<feature type="non-terminal residue" evidence="1">
    <location>
        <position position="48"/>
    </location>
</feature>
<sequence length="48" mass="5199">MEENGAGRIEKIATQNSVGCEFMRALGMESEPLHLIPSANLTVNLTPQ</sequence>
<organism evidence="1 2">
    <name type="scientific">Trifolium medium</name>
    <dbReference type="NCBI Taxonomy" id="97028"/>
    <lineage>
        <taxon>Eukaryota</taxon>
        <taxon>Viridiplantae</taxon>
        <taxon>Streptophyta</taxon>
        <taxon>Embryophyta</taxon>
        <taxon>Tracheophyta</taxon>
        <taxon>Spermatophyta</taxon>
        <taxon>Magnoliopsida</taxon>
        <taxon>eudicotyledons</taxon>
        <taxon>Gunneridae</taxon>
        <taxon>Pentapetalae</taxon>
        <taxon>rosids</taxon>
        <taxon>fabids</taxon>
        <taxon>Fabales</taxon>
        <taxon>Fabaceae</taxon>
        <taxon>Papilionoideae</taxon>
        <taxon>50 kb inversion clade</taxon>
        <taxon>NPAAA clade</taxon>
        <taxon>Hologalegina</taxon>
        <taxon>IRL clade</taxon>
        <taxon>Trifolieae</taxon>
        <taxon>Trifolium</taxon>
    </lineage>
</organism>
<accession>A0A392UBD0</accession>
<keyword evidence="2" id="KW-1185">Reference proteome</keyword>
<dbReference type="AlphaFoldDB" id="A0A392UBD0"/>
<protein>
    <submittedName>
        <fullName evidence="1">GDSL esterase/lipase</fullName>
    </submittedName>
</protein>